<accession>A0A3N9X7F7</accession>
<sequence length="391" mass="41427">MTGGHWIGASKALGRLVPADLPYPHICDRAVAAEDTVSGQPLQVARWEKARYCAACAHDKHLTTQPSTPDTRRPNTMPDTENLRDVALAAAAHGWHVFPLRPDDKRPAFPDHVADACTGTDPRCRNGHTGWETRATVDHDRIRRGWSTVPYGVGIACGPSGLVVVDLDVRKADQAPPTGCAHSAARHGAEVFAALCEVAGRPVPADTYTVTTGRGGTHLYFRHPVAGPALRNTAGERGNGLGWLVDTRAHGGYVVAAGSTVAGRPYTVTRDRPVADLPDWLAERLAPAPLPPQRPVAVDLPSGRAGAYLDAAIGRQLDHLRHAAEGERNHTLYVSAVALGQLAAGGALSVYQAAALLEQTALSIGLSRFETLRTIRSGLAAGARRPRTVAA</sequence>
<organism evidence="3 4">
    <name type="scientific">Micromonospora arida</name>
    <dbReference type="NCBI Taxonomy" id="2203715"/>
    <lineage>
        <taxon>Bacteria</taxon>
        <taxon>Bacillati</taxon>
        <taxon>Actinomycetota</taxon>
        <taxon>Actinomycetes</taxon>
        <taxon>Micromonosporales</taxon>
        <taxon>Micromonosporaceae</taxon>
        <taxon>Micromonospora</taxon>
    </lineage>
</organism>
<reference evidence="3 4" key="1">
    <citation type="submission" date="2018-05" db="EMBL/GenBank/DDBJ databases">
        <title>Micromonospora from Atacama Desert.</title>
        <authorList>
            <person name="Carro L."/>
            <person name="Goodfellow M."/>
            <person name="Klenk H.-P."/>
        </authorList>
    </citation>
    <scope>NUCLEOTIDE SEQUENCE [LARGE SCALE GENOMIC DNA]</scope>
    <source>
        <strain evidence="3 4">LB32</strain>
    </source>
</reference>
<dbReference type="PANTHER" id="PTHR35372">
    <property type="entry name" value="ATP BINDING PROTEIN-RELATED"/>
    <property type="match status" value="1"/>
</dbReference>
<evidence type="ECO:0000256" key="1">
    <source>
        <dbReference type="ARBA" id="ARBA00022801"/>
    </source>
</evidence>
<dbReference type="SUPFAM" id="SSF56747">
    <property type="entry name" value="Prim-pol domain"/>
    <property type="match status" value="1"/>
</dbReference>
<gene>
    <name evidence="3" type="ORF">DLJ58_16650</name>
</gene>
<keyword evidence="1" id="KW-0378">Hydrolase</keyword>
<keyword evidence="4" id="KW-1185">Reference proteome</keyword>
<proteinExistence type="predicted"/>
<evidence type="ECO:0000259" key="2">
    <source>
        <dbReference type="SMART" id="SM00943"/>
    </source>
</evidence>
<name>A0A3N9X7F7_9ACTN</name>
<dbReference type="RefSeq" id="WP_124857479.1">
    <property type="nucleotide sequence ID" value="NZ_QGSY01000182.1"/>
</dbReference>
<dbReference type="EMBL" id="QGSY01000182">
    <property type="protein sequence ID" value="RQX09018.1"/>
    <property type="molecule type" value="Genomic_DNA"/>
</dbReference>
<dbReference type="GO" id="GO:0016787">
    <property type="term" value="F:hydrolase activity"/>
    <property type="evidence" value="ECO:0007669"/>
    <property type="project" value="UniProtKB-KW"/>
</dbReference>
<dbReference type="Proteomes" id="UP000266889">
    <property type="component" value="Unassembled WGS sequence"/>
</dbReference>
<dbReference type="InterPro" id="IPR015330">
    <property type="entry name" value="DNA_primase/pol_bifunc_N"/>
</dbReference>
<dbReference type="PANTHER" id="PTHR35372:SF2">
    <property type="entry name" value="SF3 HELICASE DOMAIN-CONTAINING PROTEIN"/>
    <property type="match status" value="1"/>
</dbReference>
<evidence type="ECO:0000313" key="4">
    <source>
        <dbReference type="Proteomes" id="UP000266889"/>
    </source>
</evidence>
<dbReference type="OrthoDB" id="3218228at2"/>
<dbReference type="InterPro" id="IPR051620">
    <property type="entry name" value="ORF904-like_C"/>
</dbReference>
<dbReference type="AlphaFoldDB" id="A0A3N9X7F7"/>
<protein>
    <submittedName>
        <fullName evidence="3">DNA primase</fullName>
    </submittedName>
</protein>
<evidence type="ECO:0000313" key="3">
    <source>
        <dbReference type="EMBL" id="RQX09018.1"/>
    </source>
</evidence>
<feature type="domain" description="DNA primase/polymerase bifunctional N-terminal" evidence="2">
    <location>
        <begin position="87"/>
        <end position="281"/>
    </location>
</feature>
<dbReference type="Pfam" id="PF09250">
    <property type="entry name" value="Prim-Pol"/>
    <property type="match status" value="1"/>
</dbReference>
<dbReference type="CDD" id="cd04859">
    <property type="entry name" value="Prim_Pol"/>
    <property type="match status" value="1"/>
</dbReference>
<comment type="caution">
    <text evidence="3">The sequence shown here is derived from an EMBL/GenBank/DDBJ whole genome shotgun (WGS) entry which is preliminary data.</text>
</comment>
<dbReference type="SMART" id="SM00943">
    <property type="entry name" value="Prim-Pol"/>
    <property type="match status" value="1"/>
</dbReference>